<evidence type="ECO:0000313" key="2">
    <source>
        <dbReference type="Proteomes" id="UP001142648"/>
    </source>
</evidence>
<gene>
    <name evidence="1" type="ORF">N0B51_10630</name>
</gene>
<sequence>MRVAIPHQLEKDEVRRRLKANTESVGDHIPGGAGVSTAWPSEDRMTMDISAMGQSLRANVDVEANQVVLSVDLPPALAFVEPMIAGAIRSQGDRLLAPPKD</sequence>
<dbReference type="InterPro" id="IPR013433">
    <property type="entry name" value="PHA_gran_rgn"/>
</dbReference>
<keyword evidence="2" id="KW-1185">Reference proteome</keyword>
<protein>
    <submittedName>
        <fullName evidence="1">Polyhydroxyalkanoic acid system family protein</fullName>
    </submittedName>
</protein>
<evidence type="ECO:0000313" key="1">
    <source>
        <dbReference type="EMBL" id="MCT2559434.1"/>
    </source>
</evidence>
<name>A0A9X2W3A0_9SPHN</name>
<dbReference type="AlphaFoldDB" id="A0A9X2W3A0"/>
<proteinExistence type="predicted"/>
<accession>A0A9X2W3A0</accession>
<organism evidence="1 2">
    <name type="scientific">Tsuneonella litorea</name>
    <dbReference type="NCBI Taxonomy" id="2976475"/>
    <lineage>
        <taxon>Bacteria</taxon>
        <taxon>Pseudomonadati</taxon>
        <taxon>Pseudomonadota</taxon>
        <taxon>Alphaproteobacteria</taxon>
        <taxon>Sphingomonadales</taxon>
        <taxon>Erythrobacteraceae</taxon>
        <taxon>Tsuneonella</taxon>
    </lineage>
</organism>
<dbReference type="RefSeq" id="WP_259962330.1">
    <property type="nucleotide sequence ID" value="NZ_JAOAMV010000005.1"/>
</dbReference>
<reference evidence="1" key="1">
    <citation type="submission" date="2022-09" db="EMBL/GenBank/DDBJ databases">
        <title>The genome sequence of Tsuneonella sp. YG55.</title>
        <authorList>
            <person name="Liu Y."/>
        </authorList>
    </citation>
    <scope>NUCLEOTIDE SEQUENCE</scope>
    <source>
        <strain evidence="1">YG55</strain>
    </source>
</reference>
<comment type="caution">
    <text evidence="1">The sequence shown here is derived from an EMBL/GenBank/DDBJ whole genome shotgun (WGS) entry which is preliminary data.</text>
</comment>
<dbReference type="Pfam" id="PF09650">
    <property type="entry name" value="PHA_gran_rgn"/>
    <property type="match status" value="1"/>
</dbReference>
<dbReference type="EMBL" id="JAOAMV010000005">
    <property type="protein sequence ID" value="MCT2559434.1"/>
    <property type="molecule type" value="Genomic_DNA"/>
</dbReference>
<dbReference type="Proteomes" id="UP001142648">
    <property type="component" value="Unassembled WGS sequence"/>
</dbReference>